<reference evidence="2 3" key="1">
    <citation type="submission" date="2019-03" db="EMBL/GenBank/DDBJ databases">
        <title>Genomic Encyclopedia of Type Strains, Phase III (KMG-III): the genomes of soil and plant-associated and newly described type strains.</title>
        <authorList>
            <person name="Whitman W."/>
        </authorList>
    </citation>
    <scope>NUCLEOTIDE SEQUENCE [LARGE SCALE GENOMIC DNA]</scope>
    <source>
        <strain evidence="2 3">LMG 29544</strain>
    </source>
</reference>
<proteinExistence type="predicted"/>
<keyword evidence="3" id="KW-1185">Reference proteome</keyword>
<dbReference type="AlphaFoldDB" id="A0A4R8LMB1"/>
<dbReference type="Proteomes" id="UP000295509">
    <property type="component" value="Unassembled WGS sequence"/>
</dbReference>
<feature type="compositionally biased region" description="Basic and acidic residues" evidence="1">
    <location>
        <begin position="72"/>
        <end position="85"/>
    </location>
</feature>
<evidence type="ECO:0000313" key="2">
    <source>
        <dbReference type="EMBL" id="TDY46481.1"/>
    </source>
</evidence>
<accession>A0A4R8LMB1</accession>
<dbReference type="RefSeq" id="WP_208327916.1">
    <property type="nucleotide sequence ID" value="NZ_JBHLUW010000022.1"/>
</dbReference>
<feature type="region of interest" description="Disordered" evidence="1">
    <location>
        <begin position="71"/>
        <end position="108"/>
    </location>
</feature>
<feature type="region of interest" description="Disordered" evidence="1">
    <location>
        <begin position="1"/>
        <end position="38"/>
    </location>
</feature>
<evidence type="ECO:0000313" key="3">
    <source>
        <dbReference type="Proteomes" id="UP000295509"/>
    </source>
</evidence>
<name>A0A4R8LMB1_9BURK</name>
<evidence type="ECO:0000256" key="1">
    <source>
        <dbReference type="SAM" id="MobiDB-lite"/>
    </source>
</evidence>
<dbReference type="EMBL" id="SORE01000013">
    <property type="protein sequence ID" value="TDY46481.1"/>
    <property type="molecule type" value="Genomic_DNA"/>
</dbReference>
<gene>
    <name evidence="2" type="ORF">BX592_113109</name>
</gene>
<protein>
    <submittedName>
        <fullName evidence="2">Uncharacterized protein</fullName>
    </submittedName>
</protein>
<comment type="caution">
    <text evidence="2">The sequence shown here is derived from an EMBL/GenBank/DDBJ whole genome shotgun (WGS) entry which is preliminary data.</text>
</comment>
<sequence>MAGVKGRSGGPRANSGGVRPGAGRPKKSKPAPTPLEERDMLQLLQDIALGRVDATPIQVRAAVEAVRYTHARKGESGKKAEKAESAKAAASKFGGVPPPPRMIVNNMK</sequence>
<organism evidence="2 3">
    <name type="scientific">Paraburkholderia rhizosphaerae</name>
    <dbReference type="NCBI Taxonomy" id="480658"/>
    <lineage>
        <taxon>Bacteria</taxon>
        <taxon>Pseudomonadati</taxon>
        <taxon>Pseudomonadota</taxon>
        <taxon>Betaproteobacteria</taxon>
        <taxon>Burkholderiales</taxon>
        <taxon>Burkholderiaceae</taxon>
        <taxon>Paraburkholderia</taxon>
    </lineage>
</organism>